<dbReference type="Proteomes" id="UP000494206">
    <property type="component" value="Unassembled WGS sequence"/>
</dbReference>
<dbReference type="EMBL" id="CADEPM010000004">
    <property type="protein sequence ID" value="CAB3404100.1"/>
    <property type="molecule type" value="Genomic_DNA"/>
</dbReference>
<sequence length="350" mass="38991">MAAALCRRFSFLDHVFSAVLLLFDGGCGDAGPILGVERQEAHANECDHRLSVEEAAAPDECAPVSADVATQADIGSPPAKKTRFGVDRRITREELEHMIAEIESRPDKKWHRRTMRLPDRARRVGNASHDCVVGQNYPDRPGVARMATNTSHIRTKTVELTLEVAELRRALGREKKAHQDVLMMLKQLREEQVTLNKQLAAVLASATSEPKVTIGGAGQPEKVITCTLCYEDHKEELCQRFPTATDRPLKAIEAELCLKCTRHPARVKFRHQKLRCPKCGSEAHLPVFCAKFQVTAEPDMAARCPDQPPRSREKTWQRGNSARVRPGPIVKAWEGGPPIPTSDFRGSQYL</sequence>
<evidence type="ECO:0000313" key="3">
    <source>
        <dbReference type="EMBL" id="CAB3404100.1"/>
    </source>
</evidence>
<accession>A0A8S1ERR8</accession>
<organism evidence="3 4">
    <name type="scientific">Caenorhabditis bovis</name>
    <dbReference type="NCBI Taxonomy" id="2654633"/>
    <lineage>
        <taxon>Eukaryota</taxon>
        <taxon>Metazoa</taxon>
        <taxon>Ecdysozoa</taxon>
        <taxon>Nematoda</taxon>
        <taxon>Chromadorea</taxon>
        <taxon>Rhabditida</taxon>
        <taxon>Rhabditina</taxon>
        <taxon>Rhabditomorpha</taxon>
        <taxon>Rhabditoidea</taxon>
        <taxon>Rhabditidae</taxon>
        <taxon>Peloderinae</taxon>
        <taxon>Caenorhabditis</taxon>
    </lineage>
</organism>
<dbReference type="AlphaFoldDB" id="A0A8S1ERR8"/>
<feature type="signal peptide" evidence="2">
    <location>
        <begin position="1"/>
        <end position="30"/>
    </location>
</feature>
<evidence type="ECO:0000313" key="4">
    <source>
        <dbReference type="Proteomes" id="UP000494206"/>
    </source>
</evidence>
<comment type="caution">
    <text evidence="3">The sequence shown here is derived from an EMBL/GenBank/DDBJ whole genome shotgun (WGS) entry which is preliminary data.</text>
</comment>
<name>A0A8S1ERR8_9PELO</name>
<feature type="region of interest" description="Disordered" evidence="1">
    <location>
        <begin position="302"/>
        <end position="350"/>
    </location>
</feature>
<reference evidence="3 4" key="1">
    <citation type="submission" date="2020-04" db="EMBL/GenBank/DDBJ databases">
        <authorList>
            <person name="Laetsch R D."/>
            <person name="Stevens L."/>
            <person name="Kumar S."/>
            <person name="Blaxter L. M."/>
        </authorList>
    </citation>
    <scope>NUCLEOTIDE SEQUENCE [LARGE SCALE GENOMIC DNA]</scope>
</reference>
<evidence type="ECO:0000256" key="1">
    <source>
        <dbReference type="SAM" id="MobiDB-lite"/>
    </source>
</evidence>
<gene>
    <name evidence="3" type="ORF">CBOVIS_LOCUS6487</name>
</gene>
<keyword evidence="2" id="KW-0732">Signal</keyword>
<feature type="chain" id="PRO_5035913352" evidence="2">
    <location>
        <begin position="31"/>
        <end position="350"/>
    </location>
</feature>
<proteinExistence type="predicted"/>
<protein>
    <submittedName>
        <fullName evidence="3">Uncharacterized protein</fullName>
    </submittedName>
</protein>
<evidence type="ECO:0000256" key="2">
    <source>
        <dbReference type="SAM" id="SignalP"/>
    </source>
</evidence>
<keyword evidence="4" id="KW-1185">Reference proteome</keyword>